<comment type="caution">
    <text evidence="4">The sequence shown here is derived from an EMBL/GenBank/DDBJ whole genome shotgun (WGS) entry which is preliminary data.</text>
</comment>
<evidence type="ECO:0000313" key="5">
    <source>
        <dbReference type="Proteomes" id="UP000188320"/>
    </source>
</evidence>
<keyword evidence="5" id="KW-1185">Reference proteome</keyword>
<sequence length="378" mass="43284">MQRGREGTVKVRKLEDVMMDDKVAKNVASRKKGGKGFINLPEYVESYEFNDGVFTVTIPTGEKLFVVGITNKKLVQTIKGFVSDPAISSNYNWTKEAFFKYKFIRGNYLTKYLETAVMLRTNHPKHTLPRDLVQFLASNKEWFDHKDAHIISYSLLLVIRSGVYLSTVKLHSVLTELSLRKDVLLELRKEQEDIMSKYGSDLKYAHLDQMIYLDAFIKEVFRLSASAKNLLRRATADITLSNGVVIPKGGYSTFNMHSYNRMHSLFGKNSREFDYKRHVRAGASLSDCSPYNLVWSAGPRICVAREYAVAISKTIMAILIRNYSIENLLKPPKGCEYTPLDFKLGSFGLYLERLNGQKNKSKHKTKGVTRQNRVIFEE</sequence>
<dbReference type="Pfam" id="PF00067">
    <property type="entry name" value="p450"/>
    <property type="match status" value="1"/>
</dbReference>
<dbReference type="OrthoDB" id="1470350at2759"/>
<dbReference type="PANTHER" id="PTHR46206">
    <property type="entry name" value="CYTOCHROME P450"/>
    <property type="match status" value="1"/>
</dbReference>
<protein>
    <submittedName>
        <fullName evidence="4">Cytochrome</fullName>
    </submittedName>
</protein>
<dbReference type="SUPFAM" id="SSF48264">
    <property type="entry name" value="Cytochrome P450"/>
    <property type="match status" value="1"/>
</dbReference>
<dbReference type="GO" id="GO:0004497">
    <property type="term" value="F:monooxygenase activity"/>
    <property type="evidence" value="ECO:0007669"/>
    <property type="project" value="InterPro"/>
</dbReference>
<dbReference type="EMBL" id="LSSK01001694">
    <property type="protein sequence ID" value="OMH79028.1"/>
    <property type="molecule type" value="Genomic_DNA"/>
</dbReference>
<evidence type="ECO:0000256" key="3">
    <source>
        <dbReference type="ARBA" id="ARBA00022723"/>
    </source>
</evidence>
<dbReference type="InterPro" id="IPR001128">
    <property type="entry name" value="Cyt_P450"/>
</dbReference>
<reference evidence="5" key="1">
    <citation type="submission" date="2017-01" db="EMBL/GenBank/DDBJ databases">
        <authorList>
            <person name="Wang Y."/>
            <person name="White M."/>
            <person name="Kvist S."/>
            <person name="Moncalvo J.-M."/>
        </authorList>
    </citation>
    <scope>NUCLEOTIDE SEQUENCE [LARGE SCALE GENOMIC DNA]</scope>
    <source>
        <strain evidence="5">COL-18-3</strain>
    </source>
</reference>
<dbReference type="Gene3D" id="1.10.630.10">
    <property type="entry name" value="Cytochrome P450"/>
    <property type="match status" value="1"/>
</dbReference>
<evidence type="ECO:0000256" key="2">
    <source>
        <dbReference type="ARBA" id="ARBA00010617"/>
    </source>
</evidence>
<dbReference type="GO" id="GO:0020037">
    <property type="term" value="F:heme binding"/>
    <property type="evidence" value="ECO:0007669"/>
    <property type="project" value="InterPro"/>
</dbReference>
<comment type="cofactor">
    <cofactor evidence="1">
        <name>heme</name>
        <dbReference type="ChEBI" id="CHEBI:30413"/>
    </cofactor>
</comment>
<organism evidence="4 5">
    <name type="scientific">Zancudomyces culisetae</name>
    <name type="common">Gut fungus</name>
    <name type="synonym">Smittium culisetae</name>
    <dbReference type="NCBI Taxonomy" id="1213189"/>
    <lineage>
        <taxon>Eukaryota</taxon>
        <taxon>Fungi</taxon>
        <taxon>Fungi incertae sedis</taxon>
        <taxon>Zoopagomycota</taxon>
        <taxon>Kickxellomycotina</taxon>
        <taxon>Harpellomycetes</taxon>
        <taxon>Harpellales</taxon>
        <taxon>Legeriomycetaceae</taxon>
        <taxon>Zancudomyces</taxon>
    </lineage>
</organism>
<evidence type="ECO:0000313" key="4">
    <source>
        <dbReference type="EMBL" id="OMH79028.1"/>
    </source>
</evidence>
<comment type="similarity">
    <text evidence="2">Belongs to the cytochrome P450 family.</text>
</comment>
<gene>
    <name evidence="4" type="ORF">AX774_g7567</name>
</gene>
<dbReference type="InterPro" id="IPR036396">
    <property type="entry name" value="Cyt_P450_sf"/>
</dbReference>
<keyword evidence="3" id="KW-0479">Metal-binding</keyword>
<dbReference type="AlphaFoldDB" id="A0A1R1PDN9"/>
<dbReference type="Proteomes" id="UP000188320">
    <property type="component" value="Unassembled WGS sequence"/>
</dbReference>
<name>A0A1R1PDN9_ZANCU</name>
<accession>A0A1R1PDN9</accession>
<dbReference type="GO" id="GO:0005506">
    <property type="term" value="F:iron ion binding"/>
    <property type="evidence" value="ECO:0007669"/>
    <property type="project" value="InterPro"/>
</dbReference>
<proteinExistence type="inferred from homology"/>
<evidence type="ECO:0000256" key="1">
    <source>
        <dbReference type="ARBA" id="ARBA00001971"/>
    </source>
</evidence>
<dbReference type="GO" id="GO:0016705">
    <property type="term" value="F:oxidoreductase activity, acting on paired donors, with incorporation or reduction of molecular oxygen"/>
    <property type="evidence" value="ECO:0007669"/>
    <property type="project" value="InterPro"/>
</dbReference>